<keyword evidence="3" id="KW-0804">Transcription</keyword>
<gene>
    <name evidence="5" type="ORF">GBB84_10675</name>
</gene>
<proteinExistence type="predicted"/>
<name>A0A6L5E7A9_9ENTR</name>
<dbReference type="GO" id="GO:0043565">
    <property type="term" value="F:sequence-specific DNA binding"/>
    <property type="evidence" value="ECO:0007669"/>
    <property type="project" value="InterPro"/>
</dbReference>
<dbReference type="InterPro" id="IPR009057">
    <property type="entry name" value="Homeodomain-like_sf"/>
</dbReference>
<evidence type="ECO:0000256" key="3">
    <source>
        <dbReference type="ARBA" id="ARBA00023163"/>
    </source>
</evidence>
<dbReference type="InterPro" id="IPR018060">
    <property type="entry name" value="HTH_AraC"/>
</dbReference>
<dbReference type="SUPFAM" id="SSF51215">
    <property type="entry name" value="Regulatory protein AraC"/>
    <property type="match status" value="1"/>
</dbReference>
<evidence type="ECO:0000313" key="5">
    <source>
        <dbReference type="EMBL" id="MPQ51372.1"/>
    </source>
</evidence>
<dbReference type="Gene3D" id="1.10.10.60">
    <property type="entry name" value="Homeodomain-like"/>
    <property type="match status" value="2"/>
</dbReference>
<feature type="domain" description="HTH araC/xylS-type" evidence="4">
    <location>
        <begin position="185"/>
        <end position="283"/>
    </location>
</feature>
<dbReference type="PANTHER" id="PTHR43280">
    <property type="entry name" value="ARAC-FAMILY TRANSCRIPTIONAL REGULATOR"/>
    <property type="match status" value="1"/>
</dbReference>
<comment type="caution">
    <text evidence="5">The sequence shown here is derived from an EMBL/GenBank/DDBJ whole genome shotgun (WGS) entry which is preliminary data.</text>
</comment>
<evidence type="ECO:0000256" key="2">
    <source>
        <dbReference type="ARBA" id="ARBA00023125"/>
    </source>
</evidence>
<reference evidence="5 6" key="1">
    <citation type="submission" date="2019-10" db="EMBL/GenBank/DDBJ databases">
        <title>Characterization of a new Citrobacter species.</title>
        <authorList>
            <person name="Goncalves Ribeiro T."/>
            <person name="Izdebski R."/>
            <person name="Urbanowicz P."/>
            <person name="Carmeli Y."/>
            <person name="Gniadkowski M."/>
            <person name="Peixe L."/>
        </authorList>
    </citation>
    <scope>NUCLEOTIDE SEQUENCE [LARGE SCALE GENOMIC DNA]</scope>
    <source>
        <strain evidence="5 6">NMI7905_11</strain>
    </source>
</reference>
<dbReference type="RefSeq" id="WP_152405744.1">
    <property type="nucleotide sequence ID" value="NZ_WHIY01000006.1"/>
</dbReference>
<sequence length="298" mass="34485">MPTPINADYFFEKLETKTGLDYILRAREKVPEKGMYIKPHVHFEHEIMWFRKAKGSYSIGREKFRIENNTLIYVSPLVLHDMELEFTGDHERYILQYDRAMLSNLKYPLPVLEPHIGVVTGLNGKAADRLDFIFRWFSDVNEDEHTENEIRPLLILLLNTVLQHAITSEKISSETDSQSIFSMIINFVIAIETGTSFNISLSEAAGAVGLSPGHFSRVFKKVMQVSFKEYLLRKKIAMSVQLLRNTDLSITDIAYKCEFTDAAYYCYQFRRFIGVTPKKFRTSNLTSEQLKINENISI</sequence>
<accession>A0A6L5E7A9</accession>
<dbReference type="PANTHER" id="PTHR43280:SF28">
    <property type="entry name" value="HTH-TYPE TRANSCRIPTIONAL ACTIVATOR RHAS"/>
    <property type="match status" value="1"/>
</dbReference>
<dbReference type="Proteomes" id="UP000475079">
    <property type="component" value="Unassembled WGS sequence"/>
</dbReference>
<keyword evidence="2" id="KW-0238">DNA-binding</keyword>
<evidence type="ECO:0000256" key="1">
    <source>
        <dbReference type="ARBA" id="ARBA00023015"/>
    </source>
</evidence>
<dbReference type="GO" id="GO:0003700">
    <property type="term" value="F:DNA-binding transcription factor activity"/>
    <property type="evidence" value="ECO:0007669"/>
    <property type="project" value="InterPro"/>
</dbReference>
<organism evidence="5 6">
    <name type="scientific">Citrobacter telavivensis</name>
    <dbReference type="NCBI Taxonomy" id="2653932"/>
    <lineage>
        <taxon>Bacteria</taxon>
        <taxon>Pseudomonadati</taxon>
        <taxon>Pseudomonadota</taxon>
        <taxon>Gammaproteobacteria</taxon>
        <taxon>Enterobacterales</taxon>
        <taxon>Enterobacteriaceae</taxon>
        <taxon>Citrobacter</taxon>
    </lineage>
</organism>
<dbReference type="SUPFAM" id="SSF46689">
    <property type="entry name" value="Homeodomain-like"/>
    <property type="match status" value="2"/>
</dbReference>
<dbReference type="InterPro" id="IPR037923">
    <property type="entry name" value="HTH-like"/>
</dbReference>
<protein>
    <submittedName>
        <fullName evidence="5">AraC family transcriptional regulator</fullName>
    </submittedName>
</protein>
<dbReference type="EMBL" id="WHIY01000006">
    <property type="protein sequence ID" value="MPQ51372.1"/>
    <property type="molecule type" value="Genomic_DNA"/>
</dbReference>
<evidence type="ECO:0000313" key="6">
    <source>
        <dbReference type="Proteomes" id="UP000475079"/>
    </source>
</evidence>
<dbReference type="PROSITE" id="PS01124">
    <property type="entry name" value="HTH_ARAC_FAMILY_2"/>
    <property type="match status" value="1"/>
</dbReference>
<dbReference type="AlphaFoldDB" id="A0A6L5E7A9"/>
<evidence type="ECO:0000259" key="4">
    <source>
        <dbReference type="PROSITE" id="PS01124"/>
    </source>
</evidence>
<keyword evidence="1" id="KW-0805">Transcription regulation</keyword>
<dbReference type="Pfam" id="PF12833">
    <property type="entry name" value="HTH_18"/>
    <property type="match status" value="1"/>
</dbReference>
<keyword evidence="6" id="KW-1185">Reference proteome</keyword>
<dbReference type="SMART" id="SM00342">
    <property type="entry name" value="HTH_ARAC"/>
    <property type="match status" value="1"/>
</dbReference>